<feature type="region of interest" description="Disordered" evidence="1">
    <location>
        <begin position="43"/>
        <end position="67"/>
    </location>
</feature>
<dbReference type="InParanoid" id="A0A167KN24"/>
<dbReference type="Proteomes" id="UP000077315">
    <property type="component" value="Unassembled WGS sequence"/>
</dbReference>
<organism evidence="2 3">
    <name type="scientific">Phycomyces blakesleeanus (strain ATCC 8743b / DSM 1359 / FGSC 10004 / NBRC 33097 / NRRL 1555)</name>
    <dbReference type="NCBI Taxonomy" id="763407"/>
    <lineage>
        <taxon>Eukaryota</taxon>
        <taxon>Fungi</taxon>
        <taxon>Fungi incertae sedis</taxon>
        <taxon>Mucoromycota</taxon>
        <taxon>Mucoromycotina</taxon>
        <taxon>Mucoromycetes</taxon>
        <taxon>Mucorales</taxon>
        <taxon>Phycomycetaceae</taxon>
        <taxon>Phycomyces</taxon>
    </lineage>
</organism>
<accession>A0A167KN24</accession>
<evidence type="ECO:0000313" key="3">
    <source>
        <dbReference type="Proteomes" id="UP000077315"/>
    </source>
</evidence>
<reference evidence="3" key="1">
    <citation type="submission" date="2015-06" db="EMBL/GenBank/DDBJ databases">
        <title>Expansion of signal transduction pathways in fungi by whole-genome duplication.</title>
        <authorList>
            <consortium name="DOE Joint Genome Institute"/>
            <person name="Corrochano L.M."/>
            <person name="Kuo A."/>
            <person name="Marcet-Houben M."/>
            <person name="Polaino S."/>
            <person name="Salamov A."/>
            <person name="Villalobos J.M."/>
            <person name="Alvarez M.I."/>
            <person name="Avalos J."/>
            <person name="Benito E.P."/>
            <person name="Benoit I."/>
            <person name="Burger G."/>
            <person name="Camino L.P."/>
            <person name="Canovas D."/>
            <person name="Cerda-Olmedo E."/>
            <person name="Cheng J.-F."/>
            <person name="Dominguez A."/>
            <person name="Elias M."/>
            <person name="Eslava A.P."/>
            <person name="Glaser F."/>
            <person name="Grimwood J."/>
            <person name="Gutierrez G."/>
            <person name="Heitman J."/>
            <person name="Henrissat B."/>
            <person name="Iturriaga E.A."/>
            <person name="Lang B.F."/>
            <person name="Lavin J.L."/>
            <person name="Lee S."/>
            <person name="Li W."/>
            <person name="Lindquist E."/>
            <person name="Lopez-Garcia S."/>
            <person name="Luque E.M."/>
            <person name="Marcos A.T."/>
            <person name="Martin J."/>
            <person name="McCluskey K."/>
            <person name="Medina H.R."/>
            <person name="Miralles-Duran A."/>
            <person name="Miyazaki A."/>
            <person name="Munoz-Torres E."/>
            <person name="Oguiza J.A."/>
            <person name="Ohm R."/>
            <person name="Olmedo M."/>
            <person name="Orejas M."/>
            <person name="Ortiz-Castellanos L."/>
            <person name="Pisabarro A.G."/>
            <person name="Rodriguez-Romero J."/>
            <person name="Ruiz-Herrera J."/>
            <person name="Ruiz-Vazquez R."/>
            <person name="Sanz C."/>
            <person name="Schackwitz W."/>
            <person name="Schmutz J."/>
            <person name="Shahriari M."/>
            <person name="Shelest E."/>
            <person name="Silva-Franco F."/>
            <person name="Soanes D."/>
            <person name="Syed K."/>
            <person name="Tagua V.G."/>
            <person name="Talbot N.J."/>
            <person name="Thon M."/>
            <person name="De vries R.P."/>
            <person name="Wiebenga A."/>
            <person name="Yadav J.S."/>
            <person name="Braun E.L."/>
            <person name="Baker S."/>
            <person name="Garre V."/>
            <person name="Horwitz B."/>
            <person name="Torres-Martinez S."/>
            <person name="Idnurm A."/>
            <person name="Herrera-Estrella A."/>
            <person name="Gabaldon T."/>
            <person name="Grigoriev I.V."/>
        </authorList>
    </citation>
    <scope>NUCLEOTIDE SEQUENCE [LARGE SCALE GENOMIC DNA]</scope>
    <source>
        <strain evidence="3">NRRL 1555(-)</strain>
    </source>
</reference>
<evidence type="ECO:0000256" key="1">
    <source>
        <dbReference type="SAM" id="MobiDB-lite"/>
    </source>
</evidence>
<proteinExistence type="predicted"/>
<dbReference type="GeneID" id="29002952"/>
<name>A0A167KN24_PHYB8</name>
<dbReference type="VEuPathDB" id="FungiDB:PHYBLDRAFT_69017"/>
<keyword evidence="3" id="KW-1185">Reference proteome</keyword>
<dbReference type="RefSeq" id="XP_018286506.1">
    <property type="nucleotide sequence ID" value="XM_018442046.1"/>
</dbReference>
<dbReference type="AlphaFoldDB" id="A0A167KN24"/>
<evidence type="ECO:0000313" key="2">
    <source>
        <dbReference type="EMBL" id="OAD68466.1"/>
    </source>
</evidence>
<gene>
    <name evidence="2" type="ORF">PHYBLDRAFT_69017</name>
</gene>
<sequence length="140" mass="15176">MGILILRNEIKLRGLNIGVSGARFPKKPGGSLLSLETRHSVDSPSTSTFMSPVPPVTAHHQTKPPKESTVRGTMAQWTRRLTTNQEIPGSTPGSLTLIFDCHCGKCCVFDPSYSSNAMSELTSVTKIGIYKQPVMVDFLG</sequence>
<protein>
    <submittedName>
        <fullName evidence="2">Uncharacterized protein</fullName>
    </submittedName>
</protein>
<dbReference type="EMBL" id="KV440995">
    <property type="protein sequence ID" value="OAD68466.1"/>
    <property type="molecule type" value="Genomic_DNA"/>
</dbReference>